<dbReference type="Gene3D" id="3.30.190.20">
    <property type="match status" value="1"/>
</dbReference>
<dbReference type="SUPFAM" id="SSF56091">
    <property type="entry name" value="DNA ligase/mRNA capping enzyme, catalytic domain"/>
    <property type="match status" value="2"/>
</dbReference>
<evidence type="ECO:0000256" key="17">
    <source>
        <dbReference type="ARBA" id="ARBA00023027"/>
    </source>
</evidence>
<evidence type="ECO:0000256" key="16">
    <source>
        <dbReference type="ARBA" id="ARBA00022881"/>
    </source>
</evidence>
<evidence type="ECO:0000256" key="6">
    <source>
        <dbReference type="ARBA" id="ARBA00022705"/>
    </source>
</evidence>
<comment type="subcellular location">
    <subcellularLocation>
        <location evidence="2">Cytoplasm</location>
    </subcellularLocation>
</comment>
<dbReference type="SMART" id="SM00532">
    <property type="entry name" value="LIGANc"/>
    <property type="match status" value="1"/>
</dbReference>
<keyword evidence="5" id="KW-0436">Ligase</keyword>
<comment type="catalytic activity">
    <reaction evidence="21">
        <text>NAD(+) + (deoxyribonucleotide)n-3'-hydroxyl + 5'-phospho-(deoxyribonucleotide)m = (deoxyribonucleotide)n+m + AMP + beta-nicotinamide D-nucleotide.</text>
        <dbReference type="EC" id="6.5.1.2"/>
    </reaction>
</comment>
<dbReference type="GO" id="GO:0006260">
    <property type="term" value="P:DNA replication"/>
    <property type="evidence" value="ECO:0007669"/>
    <property type="project" value="UniProtKB-KW"/>
</dbReference>
<dbReference type="Gene3D" id="1.10.287.610">
    <property type="entry name" value="Helix hairpin bin"/>
    <property type="match status" value="1"/>
</dbReference>
<dbReference type="PROSITE" id="PS01056">
    <property type="entry name" value="DNA_LIGASE_N2"/>
    <property type="match status" value="1"/>
</dbReference>
<evidence type="ECO:0000313" key="25">
    <source>
        <dbReference type="EMBL" id="CAD7245914.1"/>
    </source>
</evidence>
<dbReference type="Gene3D" id="1.20.1580.10">
    <property type="entry name" value="ABC transporter ATPase like domain"/>
    <property type="match status" value="3"/>
</dbReference>
<dbReference type="PANTHER" id="PTHR43152:SF3">
    <property type="entry name" value="UVRABC SYSTEM PROTEIN A"/>
    <property type="match status" value="1"/>
</dbReference>
<dbReference type="GO" id="GO:0009380">
    <property type="term" value="C:excinuclease repair complex"/>
    <property type="evidence" value="ECO:0007669"/>
    <property type="project" value="InterPro"/>
</dbReference>
<keyword evidence="7" id="KW-0479">Metal-binding</keyword>
<dbReference type="InterPro" id="IPR013431">
    <property type="entry name" value="Delta_60_rpt"/>
</dbReference>
<feature type="domain" description="BRCT" evidence="23">
    <location>
        <begin position="640"/>
        <end position="691"/>
    </location>
</feature>
<dbReference type="PANTHER" id="PTHR43152">
    <property type="entry name" value="UVRABC SYSTEM PROTEIN A"/>
    <property type="match status" value="1"/>
</dbReference>
<dbReference type="EC" id="6.5.1.2" evidence="3"/>
<dbReference type="Gene3D" id="6.20.50.90">
    <property type="match status" value="1"/>
</dbReference>
<dbReference type="InterPro" id="IPR041102">
    <property type="entry name" value="UvrA_inter"/>
</dbReference>
<evidence type="ECO:0000256" key="1">
    <source>
        <dbReference type="ARBA" id="ARBA00001946"/>
    </source>
</evidence>
<dbReference type="GO" id="GO:0005737">
    <property type="term" value="C:cytoplasm"/>
    <property type="evidence" value="ECO:0007669"/>
    <property type="project" value="UniProtKB-SubCell"/>
</dbReference>
<dbReference type="InterPro" id="IPR013783">
    <property type="entry name" value="Ig-like_fold"/>
</dbReference>
<dbReference type="Pfam" id="PF17164">
    <property type="entry name" value="DUF5122"/>
    <property type="match status" value="1"/>
</dbReference>
<evidence type="ECO:0000256" key="4">
    <source>
        <dbReference type="ARBA" id="ARBA00022490"/>
    </source>
</evidence>
<evidence type="ECO:0000256" key="15">
    <source>
        <dbReference type="ARBA" id="ARBA00022842"/>
    </source>
</evidence>
<keyword evidence="26" id="KW-1185">Reference proteome</keyword>
<evidence type="ECO:0000256" key="12">
    <source>
        <dbReference type="ARBA" id="ARBA00022771"/>
    </source>
</evidence>
<dbReference type="InterPro" id="IPR006169">
    <property type="entry name" value="GTP1_OBG_dom"/>
</dbReference>
<keyword evidence="15" id="KW-0460">Magnesium</keyword>
<evidence type="ECO:0000259" key="23">
    <source>
        <dbReference type="PROSITE" id="PS50172"/>
    </source>
</evidence>
<evidence type="ECO:0000256" key="22">
    <source>
        <dbReference type="SAM" id="MobiDB-lite"/>
    </source>
</evidence>
<dbReference type="GO" id="GO:0004518">
    <property type="term" value="F:nuclease activity"/>
    <property type="evidence" value="ECO:0007669"/>
    <property type="project" value="UniProtKB-KW"/>
</dbReference>
<keyword evidence="10" id="KW-0227">DNA damage</keyword>
<keyword evidence="20" id="KW-0742">SOS response</keyword>
<dbReference type="InterPro" id="IPR017871">
    <property type="entry name" value="ABC_transporter-like_CS"/>
</dbReference>
<keyword evidence="9" id="KW-0547">Nucleotide-binding</keyword>
<feature type="domain" description="ABC transporter" evidence="24">
    <location>
        <begin position="1630"/>
        <end position="1970"/>
    </location>
</feature>
<dbReference type="EMBL" id="LR900506">
    <property type="protein sequence ID" value="CAD7245914.1"/>
    <property type="molecule type" value="Genomic_DNA"/>
</dbReference>
<dbReference type="Pfam" id="PF19077">
    <property type="entry name" value="Big_13"/>
    <property type="match status" value="1"/>
</dbReference>
<dbReference type="PROSITE" id="PS00211">
    <property type="entry name" value="ABC_TRANSPORTER_1"/>
    <property type="match status" value="2"/>
</dbReference>
<dbReference type="Pfam" id="PF01653">
    <property type="entry name" value="DNA_ligase_aden"/>
    <property type="match status" value="1"/>
</dbReference>
<dbReference type="SUPFAM" id="SSF82051">
    <property type="entry name" value="Obg GTP-binding protein N-terminal domain"/>
    <property type="match status" value="1"/>
</dbReference>
<evidence type="ECO:0000256" key="11">
    <source>
        <dbReference type="ARBA" id="ARBA00022769"/>
    </source>
</evidence>
<evidence type="ECO:0000313" key="26">
    <source>
        <dbReference type="Proteomes" id="UP000677054"/>
    </source>
</evidence>
<keyword evidence="12" id="KW-0863">Zinc-finger</keyword>
<evidence type="ECO:0000256" key="10">
    <source>
        <dbReference type="ARBA" id="ARBA00022763"/>
    </source>
</evidence>
<dbReference type="Gene3D" id="2.40.50.140">
    <property type="entry name" value="Nucleic acid-binding proteins"/>
    <property type="match status" value="1"/>
</dbReference>
<dbReference type="InterPro" id="IPR036928">
    <property type="entry name" value="AS_sf"/>
</dbReference>
<feature type="compositionally biased region" description="Low complexity" evidence="22">
    <location>
        <begin position="296"/>
        <end position="331"/>
    </location>
</feature>
<accession>A0A7R9A2L8</accession>
<protein>
    <recommendedName>
        <fullName evidence="3">DNA ligase (NAD(+))</fullName>
        <ecNumber evidence="3">6.5.1.2</ecNumber>
    </recommendedName>
</protein>
<evidence type="ECO:0000256" key="8">
    <source>
        <dbReference type="ARBA" id="ARBA00022737"/>
    </source>
</evidence>
<evidence type="ECO:0000256" key="21">
    <source>
        <dbReference type="ARBA" id="ARBA00034005"/>
    </source>
</evidence>
<evidence type="ECO:0000256" key="20">
    <source>
        <dbReference type="ARBA" id="ARBA00023236"/>
    </source>
</evidence>
<keyword evidence="19" id="KW-0234">DNA repair</keyword>
<dbReference type="NCBIfam" id="TIGR00630">
    <property type="entry name" value="uvra"/>
    <property type="match status" value="1"/>
</dbReference>
<evidence type="ECO:0000256" key="19">
    <source>
        <dbReference type="ARBA" id="ARBA00023204"/>
    </source>
</evidence>
<feature type="compositionally biased region" description="Polar residues" evidence="22">
    <location>
        <begin position="283"/>
        <end position="295"/>
    </location>
</feature>
<dbReference type="Proteomes" id="UP000677054">
    <property type="component" value="Unassembled WGS sequence"/>
</dbReference>
<dbReference type="InterPro" id="IPR027417">
    <property type="entry name" value="P-loop_NTPase"/>
</dbReference>
<comment type="cofactor">
    <cofactor evidence="1">
        <name>Mg(2+)</name>
        <dbReference type="ChEBI" id="CHEBI:18420"/>
    </cofactor>
</comment>
<dbReference type="SUPFAM" id="SSF50249">
    <property type="entry name" value="Nucleic acid-binding proteins"/>
    <property type="match status" value="1"/>
</dbReference>
<dbReference type="InterPro" id="IPR036420">
    <property type="entry name" value="BRCT_dom_sf"/>
</dbReference>
<evidence type="ECO:0000256" key="2">
    <source>
        <dbReference type="ARBA" id="ARBA00004496"/>
    </source>
</evidence>
<keyword evidence="13" id="KW-0862">Zinc</keyword>
<organism evidence="25">
    <name type="scientific">Darwinula stevensoni</name>
    <dbReference type="NCBI Taxonomy" id="69355"/>
    <lineage>
        <taxon>Eukaryota</taxon>
        <taxon>Metazoa</taxon>
        <taxon>Ecdysozoa</taxon>
        <taxon>Arthropoda</taxon>
        <taxon>Crustacea</taxon>
        <taxon>Oligostraca</taxon>
        <taxon>Ostracoda</taxon>
        <taxon>Podocopa</taxon>
        <taxon>Podocopida</taxon>
        <taxon>Darwinulocopina</taxon>
        <taxon>Darwinuloidea</taxon>
        <taxon>Darwinulidae</taxon>
        <taxon>Darwinula</taxon>
    </lineage>
</organism>
<dbReference type="FunFam" id="2.40.50.140:FF:000012">
    <property type="entry name" value="DNA ligase"/>
    <property type="match status" value="1"/>
</dbReference>
<dbReference type="InterPro" id="IPR023631">
    <property type="entry name" value="Amidase_dom"/>
</dbReference>
<name>A0A7R9A2L8_9CRUS</name>
<evidence type="ECO:0000259" key="24">
    <source>
        <dbReference type="PROSITE" id="PS50893"/>
    </source>
</evidence>
<dbReference type="InterPro" id="IPR003439">
    <property type="entry name" value="ABC_transporter-like_ATP-bd"/>
</dbReference>
<dbReference type="GO" id="GO:0003911">
    <property type="term" value="F:DNA ligase (NAD+) activity"/>
    <property type="evidence" value="ECO:0007669"/>
    <property type="project" value="UniProtKB-EC"/>
</dbReference>
<evidence type="ECO:0000256" key="18">
    <source>
        <dbReference type="ARBA" id="ARBA00023125"/>
    </source>
</evidence>
<dbReference type="GO" id="GO:0003677">
    <property type="term" value="F:DNA binding"/>
    <property type="evidence" value="ECO:0007669"/>
    <property type="project" value="UniProtKB-KW"/>
</dbReference>
<dbReference type="PROSITE" id="PS50893">
    <property type="entry name" value="ABC_TRANSPORTER_2"/>
    <property type="match status" value="1"/>
</dbReference>
<keyword evidence="6" id="KW-0235">DNA replication</keyword>
<dbReference type="PROSITE" id="PS50172">
    <property type="entry name" value="BRCT"/>
    <property type="match status" value="1"/>
</dbReference>
<dbReference type="Gene3D" id="3.30.1490.70">
    <property type="match status" value="1"/>
</dbReference>
<dbReference type="Gene3D" id="2.60.40.10">
    <property type="entry name" value="Immunoglobulins"/>
    <property type="match status" value="1"/>
</dbReference>
<reference evidence="25" key="1">
    <citation type="submission" date="2020-11" db="EMBL/GenBank/DDBJ databases">
        <authorList>
            <person name="Tran Van P."/>
        </authorList>
    </citation>
    <scope>NUCLEOTIDE SEQUENCE</scope>
</reference>
<dbReference type="GO" id="GO:0016887">
    <property type="term" value="F:ATP hydrolysis activity"/>
    <property type="evidence" value="ECO:0007669"/>
    <property type="project" value="InterPro"/>
</dbReference>
<dbReference type="InterPro" id="IPR004602">
    <property type="entry name" value="UvrA"/>
</dbReference>
<dbReference type="Gene3D" id="3.90.1300.10">
    <property type="entry name" value="Amidase signature (AS) domain"/>
    <property type="match status" value="2"/>
</dbReference>
<evidence type="ECO:0000256" key="9">
    <source>
        <dbReference type="ARBA" id="ARBA00022741"/>
    </source>
</evidence>
<dbReference type="GO" id="GO:0006289">
    <property type="term" value="P:nucleotide-excision repair"/>
    <property type="evidence" value="ECO:0007669"/>
    <property type="project" value="InterPro"/>
</dbReference>
<sequence length="1976" mass="213529">MGFFGAEYASAQQTYFLDPTFDPGTGLNSDSFNGEVQPDQKLVLPGAFTQYNGTTANRIVRINTDGTIDSTFATNVGTGFNNTTYGVTIQPDDSTTVTIDRTAPTISLTSLGGDTGAPYVTNDTTPDVVFATTAGDTVTIAGYTCTPTPATGASVTCTKDAPAYASGTQSITPTITDAAGNSTTGSAISFDVVTTTATPTTAPDLQSASDLGTSATDNITSDNTPTFDVVCSAVGSVVKIYSNQPAANTLVATHTCTTTAAEAVTVSTLSDTTHSITYTETVSPATESLHSPSLSVTVDTAAPSTPTTAPDLQTGSDTGSSSTDNITSDNTPTLDVTCSAIETQTGLLYQRTATNKITVSSGGQQIEITPTGFEVTKFESVALGTEQVQYHAERYHTHDDPEISDQAYDALVRELRELEEEYPEFKITDTDKKSVTEKVGGKILDGFEKTQHVLPQWSYDNVFGMDELSQWDEHMWTSKRHHQEYDIDGVVIKLDDVDLREPLGYTAKSPRFGVAYKFPAEEVTTVVEDIDIQVGRTGVLTPVAHLRPVQVAGSVVSRATLHNQDEIDRLDVCIGDTVILRKAGDIIPEIVQVLPEFRTGVAGSFVDYMTDAERGEIVRELLDILKIKIPSPTLPEGKGVTPKKLEGKIFVLTGTLPTLSRDQARDMIKSAGGKVSSSVSSKTDYILAGSDPGSNSDIDVRIDTAQQMIDNGTASVLTGIPYAVKDNILIQGHIASASSKMLENYTASHSATVINKLDAVGAVAIGRTNMDEFAMGSSTENSAYGRTKHPLDPTRVPGGSSGGSAAAVLAGCVAFTLGTDTGGSIRQPAAFCGIVGLHPTYGSVSRHGAIALASSMDQIGPIAKTTSEVQAIFDVMVGPDTDHDNQSREIVKIDKKPQTIEVSTNLSRMDGVRFGLRSGDTNLKNLYGSSRADGFGPETTRRIMLGVDLILTPTTPTTAFTAGDKSDPVAMYFADIFTAGVNLAQVPAISVPSGYDESGLTFGIQAIAPAGGESQLFQWGRPGGGNGGAGGSVYALAISDVSYLDYYRHSKKFQAQNGDPGDNFSCQGSKPLSCYDRLIMAKKPLKKSSDNIVIRGARTHNLKNIDVTIPRGSMTAITGLSGSGKSSLAFDTIFAEGQRRYVESLSAYARQFLGNMPKPDVDEITGLSPAIAIDQKTGGTSSRSTVATITEIYDYLRVLYARVGKPYCVECGRKIEKLSTEEIINFVTDKINQFKDTHKGQKKILGVSFNDTPVYIMAPVVRGRKGEYYQLLYDMLGKGFSRARINGTVHSLREKIVLEKNSKHDIDFIIDEIAVHEFIDDPKLAGERLAEAVELALTESEGMVRVVFGDATVTDTYTPEEFLMSSNFSCPHDGFSFPDIEPRLFSFNSPYGACPECNGLGTYHLFGNDNDDVCKVCNGSRLRPEALHVFLHGKTESAQVTDKNRDEFVNIVDITDMTIEQAVDFFADLELSPKDRTIASVVLKEIEDRLVFMHDVGLAYLTLSRKSNTLSGGEAQRIRLASQLGSQLVGALYVLDEPTIGLHQRDNERLIHTLESLRDLGNTIIVVEHDEDTIFASDYIVDIGPGAGVHGGNVIVQGNLQELLAGKNKEQSLTIDYLQGTARVEIPRDRRDNDKGWINIEGATIHSLKNLKVSVPLGRMTTITGVSGSGKSTFMYEVLYKNLQGLLERRTRTAKVYNASKFEKTGEVSRVIMIDQSSIGRTSRSNPATYTGTWTFVRDLFAATTESRVRGWGPGRFSFNVKGGRCEACQGNGEIAVEMHFLPTVYVTCDVCMGKRFDKETLKVEYKPAKEKKGKNIYQILEMTIEEAYDFFYDIPAIADRMRSLLDVGLGYIKLGQPSNTLSGGESQRVKISSELYRPMTQKTIYLLDEPTVGLHFEDVRKLIEVLQKLVDRGGNTVVLIEHNLDVIKCADYLIDFGPEGGIGGGHIIAKGTPEEVANNPDSHTGKYLKKVLKKK</sequence>
<dbReference type="SUPFAM" id="SSF75304">
    <property type="entry name" value="Amidase signature (AS) enzymes"/>
    <property type="match status" value="1"/>
</dbReference>
<evidence type="ECO:0000256" key="14">
    <source>
        <dbReference type="ARBA" id="ARBA00022840"/>
    </source>
</evidence>
<dbReference type="Gene3D" id="2.80.10.50">
    <property type="match status" value="1"/>
</dbReference>
<dbReference type="InterPro" id="IPR001357">
    <property type="entry name" value="BRCT_dom"/>
</dbReference>
<dbReference type="Pfam" id="PF01018">
    <property type="entry name" value="GTP1_OBG"/>
    <property type="match status" value="1"/>
</dbReference>
<dbReference type="Pfam" id="PF00533">
    <property type="entry name" value="BRCT"/>
    <property type="match status" value="1"/>
</dbReference>
<dbReference type="Gene3D" id="1.10.8.280">
    <property type="entry name" value="ABC transporter ATPase domain-like"/>
    <property type="match status" value="1"/>
</dbReference>
<keyword evidence="18" id="KW-0238">DNA-binding</keyword>
<evidence type="ECO:0000256" key="13">
    <source>
        <dbReference type="ARBA" id="ARBA00022833"/>
    </source>
</evidence>
<evidence type="ECO:0000256" key="3">
    <source>
        <dbReference type="ARBA" id="ARBA00012722"/>
    </source>
</evidence>
<dbReference type="InterPro" id="IPR036726">
    <property type="entry name" value="GTP1_OBG_dom_sf"/>
</dbReference>
<dbReference type="GO" id="GO:0008270">
    <property type="term" value="F:zinc ion binding"/>
    <property type="evidence" value="ECO:0007669"/>
    <property type="project" value="UniProtKB-KW"/>
</dbReference>
<evidence type="ECO:0000256" key="5">
    <source>
        <dbReference type="ARBA" id="ARBA00022598"/>
    </source>
</evidence>
<dbReference type="InterPro" id="IPR033136">
    <property type="entry name" value="DNA_ligase_CS"/>
</dbReference>
<gene>
    <name evidence="25" type="ORF">DSTB1V02_LOCUS5780</name>
</gene>
<dbReference type="InterPro" id="IPR044016">
    <property type="entry name" value="Big_13"/>
</dbReference>
<feature type="region of interest" description="Disordered" evidence="22">
    <location>
        <begin position="283"/>
        <end position="333"/>
    </location>
</feature>
<dbReference type="InterPro" id="IPR012340">
    <property type="entry name" value="NA-bd_OB-fold"/>
</dbReference>
<evidence type="ECO:0000256" key="7">
    <source>
        <dbReference type="ARBA" id="ARBA00022723"/>
    </source>
</evidence>
<dbReference type="GO" id="GO:0005524">
    <property type="term" value="F:ATP binding"/>
    <property type="evidence" value="ECO:0007669"/>
    <property type="project" value="UniProtKB-KW"/>
</dbReference>
<dbReference type="Pfam" id="PF03120">
    <property type="entry name" value="OB_DNA_ligase"/>
    <property type="match status" value="1"/>
</dbReference>
<keyword evidence="16" id="KW-0267">Excision nuclease</keyword>
<dbReference type="InterPro" id="IPR013840">
    <property type="entry name" value="DNAligase_N"/>
</dbReference>
<dbReference type="Pfam" id="PF01425">
    <property type="entry name" value="Amidase"/>
    <property type="match status" value="2"/>
</dbReference>
<keyword evidence="8" id="KW-0677">Repeat</keyword>
<dbReference type="Pfam" id="PF17760">
    <property type="entry name" value="UvrA_inter"/>
    <property type="match status" value="1"/>
</dbReference>
<dbReference type="EMBL" id="CAJPEV010000989">
    <property type="protein sequence ID" value="CAG0889958.1"/>
    <property type="molecule type" value="Genomic_DNA"/>
</dbReference>
<dbReference type="SMART" id="SM00292">
    <property type="entry name" value="BRCT"/>
    <property type="match status" value="1"/>
</dbReference>
<keyword evidence="17" id="KW-0520">NAD</keyword>
<proteinExistence type="predicted"/>
<dbReference type="Gene3D" id="3.40.50.300">
    <property type="entry name" value="P-loop containing nucleotide triphosphate hydrolases"/>
    <property type="match status" value="3"/>
</dbReference>
<dbReference type="SUPFAM" id="SSF52540">
    <property type="entry name" value="P-loop containing nucleoside triphosphate hydrolases"/>
    <property type="match status" value="2"/>
</dbReference>
<dbReference type="FunFam" id="1.20.1580.10:FF:000003">
    <property type="entry name" value="UvrABC system protein A"/>
    <property type="match status" value="1"/>
</dbReference>
<dbReference type="OrthoDB" id="6364631at2759"/>
<keyword evidence="4" id="KW-0963">Cytoplasm</keyword>
<dbReference type="InterPro" id="IPR013839">
    <property type="entry name" value="DNAligase_adenylation"/>
</dbReference>
<keyword evidence="11" id="KW-0228">DNA excision</keyword>
<keyword evidence="14" id="KW-0067">ATP-binding</keyword>
<dbReference type="SUPFAM" id="SSF52113">
    <property type="entry name" value="BRCT domain"/>
    <property type="match status" value="1"/>
</dbReference>
<dbReference type="InterPro" id="IPR004150">
    <property type="entry name" value="NAD_DNA_ligase_OB"/>
</dbReference>